<organism evidence="3 4">
    <name type="scientific">Actinomadura graeca</name>
    <dbReference type="NCBI Taxonomy" id="2750812"/>
    <lineage>
        <taxon>Bacteria</taxon>
        <taxon>Bacillati</taxon>
        <taxon>Actinomycetota</taxon>
        <taxon>Actinomycetes</taxon>
        <taxon>Streptosporangiales</taxon>
        <taxon>Thermomonosporaceae</taxon>
        <taxon>Actinomadura</taxon>
    </lineage>
</organism>
<feature type="compositionally biased region" description="Pro residues" evidence="1">
    <location>
        <begin position="490"/>
        <end position="501"/>
    </location>
</feature>
<feature type="compositionally biased region" description="Low complexity" evidence="1">
    <location>
        <begin position="503"/>
        <end position="516"/>
    </location>
</feature>
<feature type="compositionally biased region" description="Basic residues" evidence="1">
    <location>
        <begin position="1"/>
        <end position="10"/>
    </location>
</feature>
<evidence type="ECO:0000313" key="3">
    <source>
        <dbReference type="EMBL" id="QXJ25277.1"/>
    </source>
</evidence>
<evidence type="ECO:0000313" key="4">
    <source>
        <dbReference type="Proteomes" id="UP001049518"/>
    </source>
</evidence>
<feature type="compositionally biased region" description="Basic and acidic residues" evidence="1">
    <location>
        <begin position="160"/>
        <end position="179"/>
    </location>
</feature>
<feature type="compositionally biased region" description="Basic and acidic residues" evidence="1">
    <location>
        <begin position="84"/>
        <end position="98"/>
    </location>
</feature>
<dbReference type="InterPro" id="IPR011055">
    <property type="entry name" value="Dup_hybrid_motif"/>
</dbReference>
<dbReference type="EMBL" id="CP059572">
    <property type="protein sequence ID" value="QXJ25277.1"/>
    <property type="molecule type" value="Genomic_DNA"/>
</dbReference>
<feature type="compositionally biased region" description="Basic residues" evidence="1">
    <location>
        <begin position="66"/>
        <end position="83"/>
    </location>
</feature>
<evidence type="ECO:0000256" key="1">
    <source>
        <dbReference type="SAM" id="MobiDB-lite"/>
    </source>
</evidence>
<reference evidence="3" key="1">
    <citation type="submission" date="2020-07" db="EMBL/GenBank/DDBJ databases">
        <authorList>
            <person name="Tarantini F.S."/>
            <person name="Hong K.W."/>
            <person name="Chan K.G."/>
        </authorList>
    </citation>
    <scope>NUCLEOTIDE SEQUENCE</scope>
    <source>
        <strain evidence="3">32-07</strain>
    </source>
</reference>
<keyword evidence="2" id="KW-0812">Transmembrane</keyword>
<evidence type="ECO:0008006" key="5">
    <source>
        <dbReference type="Google" id="ProtNLM"/>
    </source>
</evidence>
<dbReference type="RefSeq" id="WP_231331228.1">
    <property type="nucleotide sequence ID" value="NZ_CP059572.1"/>
</dbReference>
<feature type="region of interest" description="Disordered" evidence="1">
    <location>
        <begin position="478"/>
        <end position="529"/>
    </location>
</feature>
<protein>
    <recommendedName>
        <fullName evidence="5">M23 family metallopeptidase</fullName>
    </recommendedName>
</protein>
<keyword evidence="2" id="KW-0472">Membrane</keyword>
<keyword evidence="2" id="KW-1133">Transmembrane helix</keyword>
<dbReference type="Proteomes" id="UP001049518">
    <property type="component" value="Chromosome"/>
</dbReference>
<feature type="region of interest" description="Disordered" evidence="1">
    <location>
        <begin position="149"/>
        <end position="194"/>
    </location>
</feature>
<feature type="compositionally biased region" description="Low complexity" evidence="1">
    <location>
        <begin position="182"/>
        <end position="193"/>
    </location>
</feature>
<proteinExistence type="predicted"/>
<name>A0ABX8R2K6_9ACTN</name>
<dbReference type="Gene3D" id="2.70.70.10">
    <property type="entry name" value="Glucose Permease (Domain IIA)"/>
    <property type="match status" value="1"/>
</dbReference>
<feature type="compositionally biased region" description="Polar residues" evidence="1">
    <location>
        <begin position="520"/>
        <end position="529"/>
    </location>
</feature>
<accession>A0ABX8R2K6</accession>
<gene>
    <name evidence="3" type="ORF">AGRA3207_006751</name>
</gene>
<feature type="region of interest" description="Disordered" evidence="1">
    <location>
        <begin position="206"/>
        <end position="225"/>
    </location>
</feature>
<sequence>MARRETRHASRSYPHASPWADTPARPSSRPGPPPGTRAEEPQWPEGSWWAEQSGWAENGQRSPRPGPRRRRENPHAAGRRHARQRPETRRRPSTRSEARPPGPRARPRTHPRGGRRPVDRLSVGAIALSCVVGLSLLGLAERALLEGGTIGASGPASAERPAKNRKERAAPGRREDPPRRPAPSGAPGAPAGPDVQALTAQVRRLAQAERGAAARQTYGAAPTRPPIVQVARTSPDKTWAFGTTAIPVPDTSGANPEVAFFAAQWRHDRWKVALSGGGGFDGLLARLPATVMSADEGRLLRRYGALTAPQAIVQSHAGTKGDGLMLPWKSGTTWSMGTGDGGASVRPLGSLAFWGGDGRVLASGAGRLYRFCADQEGRALVMVIHRSGLATTYYRVRSVSQLRDGSVVQRGEPLGRTGSDRPCGGAPAARPEIEFDLRRGAERVPLDGALLGGWTFRERAKPLLGYAERGELQVLPGGRLPNFGAVPATDVPPSPPDPGPEPGDGADPGDAPALPALQKRSPSGANTQQ</sequence>
<feature type="region of interest" description="Disordered" evidence="1">
    <location>
        <begin position="1"/>
        <end position="118"/>
    </location>
</feature>
<feature type="transmembrane region" description="Helical" evidence="2">
    <location>
        <begin position="121"/>
        <end position="140"/>
    </location>
</feature>
<keyword evidence="4" id="KW-1185">Reference proteome</keyword>
<evidence type="ECO:0000256" key="2">
    <source>
        <dbReference type="SAM" id="Phobius"/>
    </source>
</evidence>
<feature type="compositionally biased region" description="Basic residues" evidence="1">
    <location>
        <begin position="105"/>
        <end position="115"/>
    </location>
</feature>
<feature type="region of interest" description="Disordered" evidence="1">
    <location>
        <begin position="409"/>
        <end position="429"/>
    </location>
</feature>